<dbReference type="Pfam" id="PF13377">
    <property type="entry name" value="Peripla_BP_3"/>
    <property type="match status" value="1"/>
</dbReference>
<keyword evidence="2 5" id="KW-0238">DNA-binding</keyword>
<reference evidence="5" key="1">
    <citation type="submission" date="2023-03" db="EMBL/GenBank/DDBJ databases">
        <title>Classification of Bisgaard taxon 6 and taxon 10 as Exercitatus varius gen. nov., spec. nov.</title>
        <authorList>
            <person name="Christensen H."/>
        </authorList>
    </citation>
    <scope>NUCLEOTIDE SEQUENCE</scope>
    <source>
        <strain evidence="5">86116</strain>
    </source>
</reference>
<dbReference type="AlphaFoldDB" id="A0AAW6Q9S4"/>
<dbReference type="SMART" id="SM00354">
    <property type="entry name" value="HTH_LACI"/>
    <property type="match status" value="1"/>
</dbReference>
<dbReference type="InterPro" id="IPR010982">
    <property type="entry name" value="Lambda_DNA-bd_dom_sf"/>
</dbReference>
<dbReference type="GO" id="GO:0000976">
    <property type="term" value="F:transcription cis-regulatory region binding"/>
    <property type="evidence" value="ECO:0007669"/>
    <property type="project" value="TreeGrafter"/>
</dbReference>
<comment type="caution">
    <text evidence="5">The sequence shown here is derived from an EMBL/GenBank/DDBJ whole genome shotgun (WGS) entry which is preliminary data.</text>
</comment>
<protein>
    <submittedName>
        <fullName evidence="5">LacI family DNA-binding transcriptional regulator</fullName>
    </submittedName>
</protein>
<dbReference type="SUPFAM" id="SSF47413">
    <property type="entry name" value="lambda repressor-like DNA-binding domains"/>
    <property type="match status" value="1"/>
</dbReference>
<dbReference type="CDD" id="cd01542">
    <property type="entry name" value="PBP1_TreR-like"/>
    <property type="match status" value="1"/>
</dbReference>
<keyword evidence="3" id="KW-0804">Transcription</keyword>
<evidence type="ECO:0000313" key="6">
    <source>
        <dbReference type="Proteomes" id="UP001214976"/>
    </source>
</evidence>
<dbReference type="Pfam" id="PF00356">
    <property type="entry name" value="LacI"/>
    <property type="match status" value="1"/>
</dbReference>
<accession>A0AAW6Q9S4</accession>
<keyword evidence="1" id="KW-0805">Transcription regulation</keyword>
<dbReference type="SUPFAM" id="SSF53822">
    <property type="entry name" value="Periplasmic binding protein-like I"/>
    <property type="match status" value="1"/>
</dbReference>
<dbReference type="InterPro" id="IPR028082">
    <property type="entry name" value="Peripla_BP_I"/>
</dbReference>
<proteinExistence type="predicted"/>
<dbReference type="EMBL" id="JARQTW010000011">
    <property type="protein sequence ID" value="MDG2950227.1"/>
    <property type="molecule type" value="Genomic_DNA"/>
</dbReference>
<evidence type="ECO:0000256" key="3">
    <source>
        <dbReference type="ARBA" id="ARBA00023163"/>
    </source>
</evidence>
<evidence type="ECO:0000256" key="1">
    <source>
        <dbReference type="ARBA" id="ARBA00023015"/>
    </source>
</evidence>
<dbReference type="GO" id="GO:0003700">
    <property type="term" value="F:DNA-binding transcription factor activity"/>
    <property type="evidence" value="ECO:0007669"/>
    <property type="project" value="TreeGrafter"/>
</dbReference>
<dbReference type="InterPro" id="IPR046335">
    <property type="entry name" value="LacI/GalR-like_sensor"/>
</dbReference>
<evidence type="ECO:0000259" key="4">
    <source>
        <dbReference type="PROSITE" id="PS50932"/>
    </source>
</evidence>
<dbReference type="InterPro" id="IPR000843">
    <property type="entry name" value="HTH_LacI"/>
</dbReference>
<dbReference type="PANTHER" id="PTHR30146">
    <property type="entry name" value="LACI-RELATED TRANSCRIPTIONAL REPRESSOR"/>
    <property type="match status" value="1"/>
</dbReference>
<dbReference type="Proteomes" id="UP001214976">
    <property type="component" value="Unassembled WGS sequence"/>
</dbReference>
<dbReference type="PROSITE" id="PS50932">
    <property type="entry name" value="HTH_LACI_2"/>
    <property type="match status" value="1"/>
</dbReference>
<organism evidence="5 6">
    <name type="scientific">Exercitatus varius</name>
    <dbReference type="NCBI Taxonomy" id="67857"/>
    <lineage>
        <taxon>Bacteria</taxon>
        <taxon>Pseudomonadati</taxon>
        <taxon>Pseudomonadota</taxon>
        <taxon>Gammaproteobacteria</taxon>
        <taxon>Pasteurellales</taxon>
        <taxon>Pasteurellaceae</taxon>
        <taxon>Exercitatus</taxon>
    </lineage>
</organism>
<dbReference type="RefSeq" id="WP_317477285.1">
    <property type="nucleotide sequence ID" value="NZ_JARQTW010000011.1"/>
</dbReference>
<dbReference type="PANTHER" id="PTHR30146:SF146">
    <property type="entry name" value="HTH-TYPE TRANSCRIPTIONAL REGULATOR TRER"/>
    <property type="match status" value="1"/>
</dbReference>
<feature type="domain" description="HTH lacI-type" evidence="4">
    <location>
        <begin position="3"/>
        <end position="57"/>
    </location>
</feature>
<dbReference type="CDD" id="cd01392">
    <property type="entry name" value="HTH_LacI"/>
    <property type="match status" value="1"/>
</dbReference>
<dbReference type="Gene3D" id="1.10.260.40">
    <property type="entry name" value="lambda repressor-like DNA-binding domains"/>
    <property type="match status" value="1"/>
</dbReference>
<evidence type="ECO:0000313" key="5">
    <source>
        <dbReference type="EMBL" id="MDG2950227.1"/>
    </source>
</evidence>
<sequence>MKYTINEIAKLCNVGKSTVSRVLNKDPKVRSETREKVQRVIDRLGFQPNRSARAMRAGREPVVGVIVSKLDSGSESQTLRAILQALQVEHITPLIVESRFQAEQVRHHFQLFRKRQVNAVILFGFFPLPPEIVREWQGPLVVIARTYPNINSIYYNDEQAITCLMSELYRQGHRRIAYLGIEDSDETTGKLRTQSYLQFCRSHHILPNLTLVELSAESAYRHCAELFTQPVDALVCATGRLALGAFKFSQQSGKVFQMAYVGYNEPLQYMLPNALSFDFGYYQAGLKAVELLMRQLQGESLTEHHLISVEQS</sequence>
<gene>
    <name evidence="5" type="ORF">P7M15_06810</name>
</gene>
<evidence type="ECO:0000256" key="2">
    <source>
        <dbReference type="ARBA" id="ARBA00023125"/>
    </source>
</evidence>
<name>A0AAW6Q9S4_9PAST</name>
<dbReference type="Gene3D" id="3.40.50.2300">
    <property type="match status" value="2"/>
</dbReference>